<dbReference type="GO" id="GO:0005634">
    <property type="term" value="C:nucleus"/>
    <property type="evidence" value="ECO:0007669"/>
    <property type="project" value="UniProtKB-SubCell"/>
</dbReference>
<dbReference type="InterPro" id="IPR036864">
    <property type="entry name" value="Zn2-C6_fun-type_DNA-bd_sf"/>
</dbReference>
<accession>A0A238FPB3</accession>
<dbReference type="InterPro" id="IPR050613">
    <property type="entry name" value="Sec_Metabolite_Reg"/>
</dbReference>
<evidence type="ECO:0000256" key="3">
    <source>
        <dbReference type="SAM" id="MobiDB-lite"/>
    </source>
</evidence>
<dbReference type="SUPFAM" id="SSF57701">
    <property type="entry name" value="Zn2/Cys6 DNA-binding domain"/>
    <property type="match status" value="1"/>
</dbReference>
<feature type="domain" description="Zn(2)-C6 fungal-type" evidence="4">
    <location>
        <begin position="208"/>
        <end position="237"/>
    </location>
</feature>
<evidence type="ECO:0000256" key="2">
    <source>
        <dbReference type="ARBA" id="ARBA00023242"/>
    </source>
</evidence>
<dbReference type="GO" id="GO:0000981">
    <property type="term" value="F:DNA-binding transcription factor activity, RNA polymerase II-specific"/>
    <property type="evidence" value="ECO:0007669"/>
    <property type="project" value="InterPro"/>
</dbReference>
<reference evidence="6" key="1">
    <citation type="submission" date="2016-09" db="EMBL/GenBank/DDBJ databases">
        <authorList>
            <person name="Jeantristanb JTB J.-T."/>
            <person name="Ricardo R."/>
        </authorList>
    </citation>
    <scope>NUCLEOTIDE SEQUENCE [LARGE SCALE GENOMIC DNA]</scope>
</reference>
<comment type="subcellular location">
    <subcellularLocation>
        <location evidence="1">Nucleus</location>
    </subcellularLocation>
</comment>
<dbReference type="Gene3D" id="4.10.240.10">
    <property type="entry name" value="Zn(2)-C6 fungal-type DNA-binding domain"/>
    <property type="match status" value="1"/>
</dbReference>
<organism evidence="5 6">
    <name type="scientific">Microbotryum intermedium</name>
    <dbReference type="NCBI Taxonomy" id="269621"/>
    <lineage>
        <taxon>Eukaryota</taxon>
        <taxon>Fungi</taxon>
        <taxon>Dikarya</taxon>
        <taxon>Basidiomycota</taxon>
        <taxon>Pucciniomycotina</taxon>
        <taxon>Microbotryomycetes</taxon>
        <taxon>Microbotryales</taxon>
        <taxon>Microbotryaceae</taxon>
        <taxon>Microbotryum</taxon>
    </lineage>
</organism>
<feature type="region of interest" description="Disordered" evidence="3">
    <location>
        <begin position="425"/>
        <end position="444"/>
    </location>
</feature>
<evidence type="ECO:0000313" key="6">
    <source>
        <dbReference type="Proteomes" id="UP000198372"/>
    </source>
</evidence>
<name>A0A238FPB3_9BASI</name>
<feature type="region of interest" description="Disordered" evidence="3">
    <location>
        <begin position="363"/>
        <end position="411"/>
    </location>
</feature>
<evidence type="ECO:0000256" key="1">
    <source>
        <dbReference type="ARBA" id="ARBA00004123"/>
    </source>
</evidence>
<dbReference type="Proteomes" id="UP000198372">
    <property type="component" value="Unassembled WGS sequence"/>
</dbReference>
<keyword evidence="6" id="KW-1185">Reference proteome</keyword>
<dbReference type="OrthoDB" id="3163292at2759"/>
<dbReference type="SMART" id="SM00066">
    <property type="entry name" value="GAL4"/>
    <property type="match status" value="1"/>
</dbReference>
<protein>
    <submittedName>
        <fullName evidence="5">BQ2448_6164 protein</fullName>
    </submittedName>
</protein>
<evidence type="ECO:0000259" key="4">
    <source>
        <dbReference type="PROSITE" id="PS50048"/>
    </source>
</evidence>
<dbReference type="InterPro" id="IPR001138">
    <property type="entry name" value="Zn2Cys6_DnaBD"/>
</dbReference>
<feature type="compositionally biased region" description="Low complexity" evidence="3">
    <location>
        <begin position="363"/>
        <end position="379"/>
    </location>
</feature>
<dbReference type="CDD" id="cd00067">
    <property type="entry name" value="GAL4"/>
    <property type="match status" value="1"/>
</dbReference>
<feature type="compositionally biased region" description="Low complexity" evidence="3">
    <location>
        <begin position="387"/>
        <end position="411"/>
    </location>
</feature>
<evidence type="ECO:0000313" key="5">
    <source>
        <dbReference type="EMBL" id="SCV73734.1"/>
    </source>
</evidence>
<dbReference type="Pfam" id="PF00172">
    <property type="entry name" value="Zn_clus"/>
    <property type="match status" value="1"/>
</dbReference>
<dbReference type="EMBL" id="FMSP01000019">
    <property type="protein sequence ID" value="SCV73734.1"/>
    <property type="molecule type" value="Genomic_DNA"/>
</dbReference>
<proteinExistence type="predicted"/>
<dbReference type="GO" id="GO:0008270">
    <property type="term" value="F:zinc ion binding"/>
    <property type="evidence" value="ECO:0007669"/>
    <property type="project" value="InterPro"/>
</dbReference>
<keyword evidence="2" id="KW-0539">Nucleus</keyword>
<dbReference type="PANTHER" id="PTHR31001">
    <property type="entry name" value="UNCHARACTERIZED TRANSCRIPTIONAL REGULATORY PROTEIN"/>
    <property type="match status" value="1"/>
</dbReference>
<dbReference type="PROSITE" id="PS00463">
    <property type="entry name" value="ZN2_CY6_FUNGAL_1"/>
    <property type="match status" value="1"/>
</dbReference>
<sequence>MALASPIDDFLHLLDTPYDRVPAASTHCERGTISGFATAASALAPRSPGPFGVGKKSSSLGMQTSIARWEEIVHAFHFDDLDFHDHHQTETTVITTFPMNDVVSSSSCIGTAAAEHDEASAFRARSASLDLWGMDCDLSAPTSLYHEGHVVEALEASSFEPVENHEAMSPVINAAASKRKRPLLATSSISETATATSTKRAWRQPARSCVTCRRKKSRCDRREQCSSCTSRGMRCVWTGVARPLKEEELLAETKGTVLPVSMARSSSTSSFLAKPDAPSLKAPRVTTVAPPRLTSKPPIIATAPAVAPALFHVASATVTTTTPSSPDQFEIERLRSIIKSLAQQLQLDAATLLNPTFVPRPLTTTVVSPPAAATTSSFSSRKRRSELGPLALPSSPALSNGSSSDTSSTCSSILGQVSPDLPFVSPTLLPAHQNPPQAKTRARTSSYGFEDQLVLFAGQKKEISDAWLNPSSWLTAIPKTLMH</sequence>
<dbReference type="AlphaFoldDB" id="A0A238FPB3"/>
<gene>
    <name evidence="5" type="ORF">BQ2448_6164</name>
</gene>
<dbReference type="PROSITE" id="PS50048">
    <property type="entry name" value="ZN2_CY6_FUNGAL_2"/>
    <property type="match status" value="1"/>
</dbReference>